<keyword evidence="1" id="KW-0175">Coiled coil</keyword>
<dbReference type="AlphaFoldDB" id="I4EN11"/>
<name>I4EN11_9BACT</name>
<sequence length="59" mass="6429">MDEIADNGFDLNIGRYIKTESAVEVNVEAALATYQDARAELRAAERVLDERLKAAGFGA</sequence>
<gene>
    <name evidence="2" type="ORF">NITHO_7030002</name>
</gene>
<dbReference type="EMBL" id="CAGS01000672">
    <property type="protein sequence ID" value="CCF86074.1"/>
    <property type="molecule type" value="Genomic_DNA"/>
</dbReference>
<dbReference type="Proteomes" id="UP000004221">
    <property type="component" value="Unassembled WGS sequence"/>
</dbReference>
<keyword evidence="3" id="KW-1185">Reference proteome</keyword>
<evidence type="ECO:0000256" key="1">
    <source>
        <dbReference type="SAM" id="Coils"/>
    </source>
</evidence>
<evidence type="ECO:0000313" key="3">
    <source>
        <dbReference type="Proteomes" id="UP000004221"/>
    </source>
</evidence>
<evidence type="ECO:0000313" key="2">
    <source>
        <dbReference type="EMBL" id="CCF86074.1"/>
    </source>
</evidence>
<accession>I4EN11</accession>
<reference evidence="2 3" key="1">
    <citation type="journal article" date="2012" name="ISME J.">
        <title>Nitrification expanded: discovery, physiology and genomics of a nitrite-oxidizing bacterium from the phylum Chloroflexi.</title>
        <authorList>
            <person name="Sorokin D.Y."/>
            <person name="Lucker S."/>
            <person name="Vejmelkova D."/>
            <person name="Kostrikina N.A."/>
            <person name="Kleerebezem R."/>
            <person name="Rijpstra W.I."/>
            <person name="Damste J.S."/>
            <person name="Le Paslier D."/>
            <person name="Muyzer G."/>
            <person name="Wagner M."/>
            <person name="van Loosdrecht M.C."/>
            <person name="Daims H."/>
        </authorList>
    </citation>
    <scope>NUCLEOTIDE SEQUENCE [LARGE SCALE GENOMIC DNA]</scope>
    <source>
        <strain evidence="3">none</strain>
    </source>
</reference>
<protein>
    <submittedName>
        <fullName evidence="2">Uncharacterized protein</fullName>
    </submittedName>
</protein>
<comment type="caution">
    <text evidence="2">The sequence shown here is derived from an EMBL/GenBank/DDBJ whole genome shotgun (WGS) entry which is preliminary data.</text>
</comment>
<organism evidence="2 3">
    <name type="scientific">Nitrolancea hollandica Lb</name>
    <dbReference type="NCBI Taxonomy" id="1129897"/>
    <lineage>
        <taxon>Bacteria</taxon>
        <taxon>Pseudomonadati</taxon>
        <taxon>Thermomicrobiota</taxon>
        <taxon>Thermomicrobia</taxon>
        <taxon>Sphaerobacterales</taxon>
        <taxon>Sphaerobacterineae</taxon>
        <taxon>Sphaerobacteraceae</taxon>
        <taxon>Nitrolancea</taxon>
    </lineage>
</organism>
<feature type="coiled-coil region" evidence="1">
    <location>
        <begin position="27"/>
        <end position="54"/>
    </location>
</feature>
<proteinExistence type="predicted"/>